<dbReference type="SUPFAM" id="SSF56219">
    <property type="entry name" value="DNase I-like"/>
    <property type="match status" value="1"/>
</dbReference>
<gene>
    <name evidence="1" type="ORF">Slati_3974500</name>
</gene>
<reference evidence="1" key="1">
    <citation type="submission" date="2020-06" db="EMBL/GenBank/DDBJ databases">
        <authorList>
            <person name="Li T."/>
            <person name="Hu X."/>
            <person name="Zhang T."/>
            <person name="Song X."/>
            <person name="Zhang H."/>
            <person name="Dai N."/>
            <person name="Sheng W."/>
            <person name="Hou X."/>
            <person name="Wei L."/>
        </authorList>
    </citation>
    <scope>NUCLEOTIDE SEQUENCE</scope>
    <source>
        <strain evidence="1">KEN1</strain>
        <tissue evidence="1">Leaf</tissue>
    </source>
</reference>
<name>A0AAW2TSK7_9LAMI</name>
<comment type="caution">
    <text evidence="1">The sequence shown here is derived from an EMBL/GenBank/DDBJ whole genome shotgun (WGS) entry which is preliminary data.</text>
</comment>
<dbReference type="InterPro" id="IPR036691">
    <property type="entry name" value="Endo/exonu/phosph_ase_sf"/>
</dbReference>
<organism evidence="1">
    <name type="scientific">Sesamum latifolium</name>
    <dbReference type="NCBI Taxonomy" id="2727402"/>
    <lineage>
        <taxon>Eukaryota</taxon>
        <taxon>Viridiplantae</taxon>
        <taxon>Streptophyta</taxon>
        <taxon>Embryophyta</taxon>
        <taxon>Tracheophyta</taxon>
        <taxon>Spermatophyta</taxon>
        <taxon>Magnoliopsida</taxon>
        <taxon>eudicotyledons</taxon>
        <taxon>Gunneridae</taxon>
        <taxon>Pentapetalae</taxon>
        <taxon>asterids</taxon>
        <taxon>lamiids</taxon>
        <taxon>Lamiales</taxon>
        <taxon>Pedaliaceae</taxon>
        <taxon>Sesamum</taxon>
    </lineage>
</organism>
<evidence type="ECO:0008006" key="2">
    <source>
        <dbReference type="Google" id="ProtNLM"/>
    </source>
</evidence>
<evidence type="ECO:0000313" key="1">
    <source>
        <dbReference type="EMBL" id="KAL0406606.1"/>
    </source>
</evidence>
<reference evidence="1" key="2">
    <citation type="journal article" date="2024" name="Plant">
        <title>Genomic evolution and insights into agronomic trait innovations of Sesamum species.</title>
        <authorList>
            <person name="Miao H."/>
            <person name="Wang L."/>
            <person name="Qu L."/>
            <person name="Liu H."/>
            <person name="Sun Y."/>
            <person name="Le M."/>
            <person name="Wang Q."/>
            <person name="Wei S."/>
            <person name="Zheng Y."/>
            <person name="Lin W."/>
            <person name="Duan Y."/>
            <person name="Cao H."/>
            <person name="Xiong S."/>
            <person name="Wang X."/>
            <person name="Wei L."/>
            <person name="Li C."/>
            <person name="Ma Q."/>
            <person name="Ju M."/>
            <person name="Zhao R."/>
            <person name="Li G."/>
            <person name="Mu C."/>
            <person name="Tian Q."/>
            <person name="Mei H."/>
            <person name="Zhang T."/>
            <person name="Gao T."/>
            <person name="Zhang H."/>
        </authorList>
    </citation>
    <scope>NUCLEOTIDE SEQUENCE</scope>
    <source>
        <strain evidence="1">KEN1</strain>
    </source>
</reference>
<sequence>MSNKAWVCGGDFNEILSPEENSGADVRAAWQLRDFRQALDDTGLHAGLRWGSIYTVKQSIGTIDYPRTIRLSTLRHDLGRPLPECQG</sequence>
<accession>A0AAW2TSK7</accession>
<dbReference type="AlphaFoldDB" id="A0AAW2TSK7"/>
<protein>
    <recommendedName>
        <fullName evidence="2">Endonuclease/exonuclease/phosphatase family protein</fullName>
    </recommendedName>
</protein>
<dbReference type="EMBL" id="JACGWN010000014">
    <property type="protein sequence ID" value="KAL0406606.1"/>
    <property type="molecule type" value="Genomic_DNA"/>
</dbReference>
<proteinExistence type="predicted"/>